<dbReference type="EMBL" id="JAINUG010000445">
    <property type="protein sequence ID" value="KAJ8371556.1"/>
    <property type="molecule type" value="Genomic_DNA"/>
</dbReference>
<sequence>MADKVLIRRPRAALCLGQSPADARGSPRQMQSSPRWVRRNGAVVTGDEEVLEICCPEDSQLNQPPWNREGFQIPVQLMARTTVQSRESRDKWAIAGFGAAQRMVLHARPLKIQLSSEGRLPVPATASPIVPATASSMWKTRRPCQRAKRQPSLPACTQEHVTAPPASQGHPLCIFYRVTRFERPAPPGRAAGDSGVSHFRTLRKLRGESGRGRRRAFGLPSAKSTDPRSRRLSPPQCPEKTSYWQSVPHF</sequence>
<comment type="caution">
    <text evidence="2">The sequence shown here is derived from an EMBL/GenBank/DDBJ whole genome shotgun (WGS) entry which is preliminary data.</text>
</comment>
<name>A0AAD7R7W0_9TELE</name>
<organism evidence="2 3">
    <name type="scientific">Aldrovandia affinis</name>
    <dbReference type="NCBI Taxonomy" id="143900"/>
    <lineage>
        <taxon>Eukaryota</taxon>
        <taxon>Metazoa</taxon>
        <taxon>Chordata</taxon>
        <taxon>Craniata</taxon>
        <taxon>Vertebrata</taxon>
        <taxon>Euteleostomi</taxon>
        <taxon>Actinopterygii</taxon>
        <taxon>Neopterygii</taxon>
        <taxon>Teleostei</taxon>
        <taxon>Notacanthiformes</taxon>
        <taxon>Halosauridae</taxon>
        <taxon>Aldrovandia</taxon>
    </lineage>
</organism>
<accession>A0AAD7R7W0</accession>
<evidence type="ECO:0000313" key="3">
    <source>
        <dbReference type="Proteomes" id="UP001221898"/>
    </source>
</evidence>
<feature type="region of interest" description="Disordered" evidence="1">
    <location>
        <begin position="204"/>
        <end position="250"/>
    </location>
</feature>
<protein>
    <submittedName>
        <fullName evidence="2">Uncharacterized protein</fullName>
    </submittedName>
</protein>
<evidence type="ECO:0000313" key="2">
    <source>
        <dbReference type="EMBL" id="KAJ8371556.1"/>
    </source>
</evidence>
<reference evidence="2" key="1">
    <citation type="journal article" date="2023" name="Science">
        <title>Genome structures resolve the early diversification of teleost fishes.</title>
        <authorList>
            <person name="Parey E."/>
            <person name="Louis A."/>
            <person name="Montfort J."/>
            <person name="Bouchez O."/>
            <person name="Roques C."/>
            <person name="Iampietro C."/>
            <person name="Lluch J."/>
            <person name="Castinel A."/>
            <person name="Donnadieu C."/>
            <person name="Desvignes T."/>
            <person name="Floi Bucao C."/>
            <person name="Jouanno E."/>
            <person name="Wen M."/>
            <person name="Mejri S."/>
            <person name="Dirks R."/>
            <person name="Jansen H."/>
            <person name="Henkel C."/>
            <person name="Chen W.J."/>
            <person name="Zahm M."/>
            <person name="Cabau C."/>
            <person name="Klopp C."/>
            <person name="Thompson A.W."/>
            <person name="Robinson-Rechavi M."/>
            <person name="Braasch I."/>
            <person name="Lecointre G."/>
            <person name="Bobe J."/>
            <person name="Postlethwait J.H."/>
            <person name="Berthelot C."/>
            <person name="Roest Crollius H."/>
            <person name="Guiguen Y."/>
        </authorList>
    </citation>
    <scope>NUCLEOTIDE SEQUENCE</scope>
    <source>
        <strain evidence="2">NC1722</strain>
    </source>
</reference>
<dbReference type="AlphaFoldDB" id="A0AAD7R7W0"/>
<evidence type="ECO:0000256" key="1">
    <source>
        <dbReference type="SAM" id="MobiDB-lite"/>
    </source>
</evidence>
<dbReference type="Proteomes" id="UP001221898">
    <property type="component" value="Unassembled WGS sequence"/>
</dbReference>
<keyword evidence="3" id="KW-1185">Reference proteome</keyword>
<proteinExistence type="predicted"/>
<gene>
    <name evidence="2" type="ORF">AAFF_G00307360</name>
</gene>